<dbReference type="InterPro" id="IPR036181">
    <property type="entry name" value="MIT_dom_sf"/>
</dbReference>
<reference evidence="3" key="2">
    <citation type="submission" date="2025-09" db="UniProtKB">
        <authorList>
            <consortium name="Ensembl"/>
        </authorList>
    </citation>
    <scope>IDENTIFICATION</scope>
</reference>
<dbReference type="InterPro" id="IPR007330">
    <property type="entry name" value="MIT_dom"/>
</dbReference>
<name>A0A672QI96_SINGR</name>
<reference evidence="3" key="1">
    <citation type="submission" date="2025-08" db="UniProtKB">
        <authorList>
            <consortium name="Ensembl"/>
        </authorList>
    </citation>
    <scope>IDENTIFICATION</scope>
</reference>
<evidence type="ECO:0000256" key="1">
    <source>
        <dbReference type="SAM" id="MobiDB-lite"/>
    </source>
</evidence>
<feature type="region of interest" description="Disordered" evidence="1">
    <location>
        <begin position="360"/>
        <end position="400"/>
    </location>
</feature>
<dbReference type="GO" id="GO:0005524">
    <property type="term" value="F:ATP binding"/>
    <property type="evidence" value="ECO:0007669"/>
    <property type="project" value="InterPro"/>
</dbReference>
<dbReference type="InterPro" id="IPR000719">
    <property type="entry name" value="Prot_kinase_dom"/>
</dbReference>
<dbReference type="Proteomes" id="UP000472262">
    <property type="component" value="Unassembled WGS sequence"/>
</dbReference>
<dbReference type="SUPFAM" id="SSF56112">
    <property type="entry name" value="Protein kinase-like (PK-like)"/>
    <property type="match status" value="1"/>
</dbReference>
<dbReference type="CDD" id="cd02677">
    <property type="entry name" value="MIT_SNX15"/>
    <property type="match status" value="1"/>
</dbReference>
<evidence type="ECO:0000313" key="3">
    <source>
        <dbReference type="Ensembl" id="ENSSGRP00000075659.1"/>
    </source>
</evidence>
<accession>A0A672QI96</accession>
<dbReference type="PANTHER" id="PTHR15508:SF2">
    <property type="entry name" value="RIBOSOMAL PROTEIN S6 KINASE DELTA-1"/>
    <property type="match status" value="1"/>
</dbReference>
<dbReference type="SUPFAM" id="SSF116846">
    <property type="entry name" value="MIT domain"/>
    <property type="match status" value="1"/>
</dbReference>
<organism evidence="3 4">
    <name type="scientific">Sinocyclocheilus grahami</name>
    <name type="common">Dianchi golden-line fish</name>
    <name type="synonym">Barbus grahami</name>
    <dbReference type="NCBI Taxonomy" id="75366"/>
    <lineage>
        <taxon>Eukaryota</taxon>
        <taxon>Metazoa</taxon>
        <taxon>Chordata</taxon>
        <taxon>Craniata</taxon>
        <taxon>Vertebrata</taxon>
        <taxon>Euteleostomi</taxon>
        <taxon>Actinopterygii</taxon>
        <taxon>Neopterygii</taxon>
        <taxon>Teleostei</taxon>
        <taxon>Ostariophysi</taxon>
        <taxon>Cypriniformes</taxon>
        <taxon>Cyprinidae</taxon>
        <taxon>Cyprininae</taxon>
        <taxon>Sinocyclocheilus</taxon>
    </lineage>
</organism>
<dbReference type="InterPro" id="IPR051866">
    <property type="entry name" value="Intracell_Sig-Traffick_Protein"/>
</dbReference>
<dbReference type="Ensembl" id="ENSSGRT00000080552.1">
    <property type="protein sequence ID" value="ENSSGRP00000075659.1"/>
    <property type="gene ID" value="ENSSGRG00000038337.1"/>
</dbReference>
<proteinExistence type="predicted"/>
<feature type="region of interest" description="Disordered" evidence="1">
    <location>
        <begin position="1"/>
        <end position="64"/>
    </location>
</feature>
<dbReference type="Pfam" id="PF00069">
    <property type="entry name" value="Pkinase"/>
    <property type="match status" value="1"/>
</dbReference>
<dbReference type="Gene3D" id="1.10.510.10">
    <property type="entry name" value="Transferase(Phosphotransferase) domain 1"/>
    <property type="match status" value="1"/>
</dbReference>
<keyword evidence="4" id="KW-1185">Reference proteome</keyword>
<dbReference type="InterPro" id="IPR011009">
    <property type="entry name" value="Kinase-like_dom_sf"/>
</dbReference>
<dbReference type="FunFam" id="1.20.58.80:FF:000005">
    <property type="entry name" value="ribosomal protein S6 kinase delta-1 isoform X1"/>
    <property type="match status" value="1"/>
</dbReference>
<evidence type="ECO:0000259" key="2">
    <source>
        <dbReference type="PROSITE" id="PS50011"/>
    </source>
</evidence>
<protein>
    <recommendedName>
        <fullName evidence="2">Protein kinase domain-containing protein</fullName>
    </recommendedName>
</protein>
<dbReference type="GO" id="GO:0004672">
    <property type="term" value="F:protein kinase activity"/>
    <property type="evidence" value="ECO:0007669"/>
    <property type="project" value="InterPro"/>
</dbReference>
<sequence>MTGGSSDSELNSLEVDGDTLAAVDDGMASGSIRHTATQSNSSPIQQPVTSPSRLGVESSHSSGALSFTSSLRNYSEKDYLEEASEQIALAVQKEVEQDFAVAFSYYRRGVDLLLQGVQGEVSPSRREAVKRKTAEYLMRAELISGQLKDSMGQSSTQSRVSVIDRRTQETFILKGLRKSSACGRVKKTIVPCSVPNMVQLEKCIISEDSIFLLLHYAEGGKLWSHICKYLRENSPEESFNIPFIQKVHSTAVHSTLNPVHTGSSSVDSRGLSLGEDLSTAQLPDSGATSEEECTNSYLTLCTEYEQEKLEPDEDRCSLVPVLTQKHTCSVLNTDSLCSPISMQELCFFTEEEQLAGFVDQCTHSPDHPDQSSPTELFQSDRQEACKPSFAPSDDGSELTEEPVEMIQEVSDLWRSDSDQSSNDLVPVISFKEAVLEDATVSCAVEGQPPDLLVNLPVLEDGTVDTQDEELITGDIAFAAVAKTSPTFGRPDVLQRGEKEELDQSIDVATFTLLHRPSKTPFRTDSLTLSSPELSGTLDAAVPRAQMDFVEHEEVGLRSKGTIEEQEDEEVSKLFQELDKLAAVSLDTRIPEALVRNWAADMVMALDALHQEGIICRDLNPSNILLNHAGRVQLTYFCSWSDVEESCDPIAISKMYCAPEVGGICEETLACDWWSLGALLFELIVGKTLYQCHPAGIGRHSSLNIPEFVSEEARSLLEQLLQYNPVERLGAGVAGVEDIKSHPFFSHVNWTK</sequence>
<gene>
    <name evidence="3" type="primary">rps6kc1</name>
</gene>
<dbReference type="GO" id="GO:0005769">
    <property type="term" value="C:early endosome"/>
    <property type="evidence" value="ECO:0007669"/>
    <property type="project" value="TreeGrafter"/>
</dbReference>
<dbReference type="AlphaFoldDB" id="A0A672QI96"/>
<feature type="compositionally biased region" description="Polar residues" evidence="1">
    <location>
        <begin position="1"/>
        <end position="11"/>
    </location>
</feature>
<dbReference type="SMART" id="SM00745">
    <property type="entry name" value="MIT"/>
    <property type="match status" value="1"/>
</dbReference>
<dbReference type="PROSITE" id="PS50011">
    <property type="entry name" value="PROTEIN_KINASE_DOM"/>
    <property type="match status" value="1"/>
</dbReference>
<dbReference type="SMART" id="SM00220">
    <property type="entry name" value="S_TKc"/>
    <property type="match status" value="1"/>
</dbReference>
<dbReference type="Pfam" id="PF04212">
    <property type="entry name" value="MIT"/>
    <property type="match status" value="1"/>
</dbReference>
<evidence type="ECO:0000313" key="4">
    <source>
        <dbReference type="Proteomes" id="UP000472262"/>
    </source>
</evidence>
<dbReference type="PANTHER" id="PTHR15508">
    <property type="entry name" value="RIBOSOMAL PROTEIN S6 KINASE"/>
    <property type="match status" value="1"/>
</dbReference>
<feature type="domain" description="Protein kinase" evidence="2">
    <location>
        <begin position="466"/>
        <end position="744"/>
    </location>
</feature>
<feature type="compositionally biased region" description="Polar residues" evidence="1">
    <location>
        <begin position="32"/>
        <end position="64"/>
    </location>
</feature>
<dbReference type="Gene3D" id="1.20.58.80">
    <property type="entry name" value="Phosphotransferase system, lactose/cellobiose-type IIA subunit"/>
    <property type="match status" value="1"/>
</dbReference>